<dbReference type="NCBIfam" id="NF003276">
    <property type="entry name" value="PRK04266.1-2"/>
    <property type="match status" value="1"/>
</dbReference>
<feature type="binding site" evidence="7">
    <location>
        <begin position="94"/>
        <end position="95"/>
    </location>
    <ligand>
        <name>S-adenosyl-L-methionine</name>
        <dbReference type="ChEBI" id="CHEBI:59789"/>
    </ligand>
</feature>
<evidence type="ECO:0000256" key="1">
    <source>
        <dbReference type="ARBA" id="ARBA00010632"/>
    </source>
</evidence>
<dbReference type="Gene3D" id="3.40.50.150">
    <property type="entry name" value="Vaccinia Virus protein VP39"/>
    <property type="match status" value="1"/>
</dbReference>
<dbReference type="PANTHER" id="PTHR10335">
    <property type="entry name" value="RRNA 2-O-METHYLTRANSFERASE FIBRILLARIN"/>
    <property type="match status" value="1"/>
</dbReference>
<dbReference type="OrthoDB" id="6244at2157"/>
<keyword evidence="2 7" id="KW-0698">rRNA processing</keyword>
<accession>E3GWH7</accession>
<keyword evidence="9" id="KW-1185">Reference proteome</keyword>
<evidence type="ECO:0000313" key="8">
    <source>
        <dbReference type="EMBL" id="ADP77942.1"/>
    </source>
</evidence>
<dbReference type="InterPro" id="IPR029063">
    <property type="entry name" value="SAM-dependent_MTases_sf"/>
</dbReference>
<dbReference type="GO" id="GO:0000494">
    <property type="term" value="P:box C/D sno(s)RNA 3'-end processing"/>
    <property type="evidence" value="ECO:0007669"/>
    <property type="project" value="TreeGrafter"/>
</dbReference>
<dbReference type="GO" id="GO:1990259">
    <property type="term" value="F:histone H2AQ104 methyltransferase activity"/>
    <property type="evidence" value="ECO:0007669"/>
    <property type="project" value="TreeGrafter"/>
</dbReference>
<keyword evidence="5 7" id="KW-0819">tRNA processing</keyword>
<feature type="binding site" evidence="7">
    <location>
        <begin position="119"/>
        <end position="120"/>
    </location>
    <ligand>
        <name>S-adenosyl-L-methionine</name>
        <dbReference type="ChEBI" id="CHEBI:59789"/>
    </ligand>
</feature>
<dbReference type="Proteomes" id="UP000002315">
    <property type="component" value="Chromosome"/>
</dbReference>
<evidence type="ECO:0000256" key="2">
    <source>
        <dbReference type="ARBA" id="ARBA00022552"/>
    </source>
</evidence>
<dbReference type="PANTHER" id="PTHR10335:SF17">
    <property type="entry name" value="FIBRILLARIN"/>
    <property type="match status" value="1"/>
</dbReference>
<keyword evidence="6 7" id="KW-0694">RNA-binding</keyword>
<evidence type="ECO:0000256" key="5">
    <source>
        <dbReference type="ARBA" id="ARBA00022694"/>
    </source>
</evidence>
<dbReference type="EMBL" id="CP002278">
    <property type="protein sequence ID" value="ADP77942.1"/>
    <property type="molecule type" value="Genomic_DNA"/>
</dbReference>
<protein>
    <recommendedName>
        <fullName evidence="7">Fibrillarin-like rRNA/tRNA 2'-O-methyltransferase</fullName>
        <ecNumber evidence="7">2.1.1.-</ecNumber>
    </recommendedName>
</protein>
<gene>
    <name evidence="7" type="primary">flpA</name>
    <name evidence="8" type="ordered locus">Mfer_1156</name>
</gene>
<dbReference type="GO" id="GO:0003723">
    <property type="term" value="F:RNA binding"/>
    <property type="evidence" value="ECO:0007669"/>
    <property type="project" value="UniProtKB-UniRule"/>
</dbReference>
<dbReference type="HOGENOM" id="CLU_059055_2_0_2"/>
<dbReference type="STRING" id="523846.Mfer_1156"/>
<dbReference type="EC" id="2.1.1.-" evidence="7"/>
<dbReference type="Pfam" id="PF01269">
    <property type="entry name" value="Fibrillarin"/>
    <property type="match status" value="1"/>
</dbReference>
<dbReference type="Gene3D" id="3.30.200.20">
    <property type="entry name" value="Phosphorylase Kinase, domain 1"/>
    <property type="match status" value="1"/>
</dbReference>
<keyword evidence="3 7" id="KW-0489">Methyltransferase</keyword>
<dbReference type="CDD" id="cd02440">
    <property type="entry name" value="AdoMet_MTases"/>
    <property type="match status" value="1"/>
</dbReference>
<evidence type="ECO:0000256" key="4">
    <source>
        <dbReference type="ARBA" id="ARBA00022679"/>
    </source>
</evidence>
<dbReference type="HAMAP" id="MF_00351">
    <property type="entry name" value="RNA_methyltransf_FlpA"/>
    <property type="match status" value="1"/>
</dbReference>
<dbReference type="InterPro" id="IPR000692">
    <property type="entry name" value="Fibrillarin"/>
</dbReference>
<dbReference type="KEGG" id="mfv:Mfer_1156"/>
<reference evidence="8 9" key="1">
    <citation type="journal article" date="2010" name="Stand. Genomic Sci.">
        <title>Complete genome sequence of Methanothermus fervidus type strain (V24S).</title>
        <authorList>
            <person name="Anderson I."/>
            <person name="Djao O.D."/>
            <person name="Misra M."/>
            <person name="Chertkov O."/>
            <person name="Nolan M."/>
            <person name="Lucas S."/>
            <person name="Lapidus A."/>
            <person name="Del Rio T.G."/>
            <person name="Tice H."/>
            <person name="Cheng J.F."/>
            <person name="Tapia R."/>
            <person name="Han C."/>
            <person name="Goodwin L."/>
            <person name="Pitluck S."/>
            <person name="Liolios K."/>
            <person name="Ivanova N."/>
            <person name="Mavromatis K."/>
            <person name="Mikhailova N."/>
            <person name="Pati A."/>
            <person name="Brambilla E."/>
            <person name="Chen A."/>
            <person name="Palaniappan K."/>
            <person name="Land M."/>
            <person name="Hauser L."/>
            <person name="Chang Y.J."/>
            <person name="Jeffries C.D."/>
            <person name="Sikorski J."/>
            <person name="Spring S."/>
            <person name="Rohde M."/>
            <person name="Eichinger K."/>
            <person name="Huber H."/>
            <person name="Wirth R."/>
            <person name="Goker M."/>
            <person name="Detter J.C."/>
            <person name="Woyke T."/>
            <person name="Bristow J."/>
            <person name="Eisen J.A."/>
            <person name="Markowitz V."/>
            <person name="Hugenholtz P."/>
            <person name="Klenk H.P."/>
            <person name="Kyrpides N.C."/>
        </authorList>
    </citation>
    <scope>NUCLEOTIDE SEQUENCE [LARGE SCALE GENOMIC DNA]</scope>
    <source>
        <strain evidence="9">ATCC 43054 / DSM 2088 / JCM 10308 / V24 S</strain>
    </source>
</reference>
<dbReference type="SUPFAM" id="SSF53335">
    <property type="entry name" value="S-adenosyl-L-methionine-dependent methyltransferases"/>
    <property type="match status" value="1"/>
</dbReference>
<dbReference type="GO" id="GO:0008033">
    <property type="term" value="P:tRNA processing"/>
    <property type="evidence" value="ECO:0007669"/>
    <property type="project" value="UniProtKB-UniRule"/>
</dbReference>
<evidence type="ECO:0000256" key="7">
    <source>
        <dbReference type="HAMAP-Rule" id="MF_00351"/>
    </source>
</evidence>
<dbReference type="SMART" id="SM01206">
    <property type="entry name" value="Fibrillarin"/>
    <property type="match status" value="1"/>
</dbReference>
<evidence type="ECO:0000256" key="3">
    <source>
        <dbReference type="ARBA" id="ARBA00022603"/>
    </source>
</evidence>
<feature type="binding site" evidence="7">
    <location>
        <begin position="76"/>
        <end position="77"/>
    </location>
    <ligand>
        <name>S-adenosyl-L-methionine</name>
        <dbReference type="ChEBI" id="CHEBI:59789"/>
    </ligand>
</feature>
<evidence type="ECO:0000313" key="9">
    <source>
        <dbReference type="Proteomes" id="UP000002315"/>
    </source>
</evidence>
<dbReference type="PIRSF" id="PIRSF006540">
    <property type="entry name" value="Nop17p"/>
    <property type="match status" value="1"/>
</dbReference>
<comment type="function">
    <text evidence="7">Involved in pre-rRNA and tRNA processing. Utilizes the methyl donor S-adenosyl-L-methionine to catalyze the site-specific 2'-hydroxyl methylation of ribose moieties in rRNA and tRNA. Site specificity is provided by a guide RNA that base pairs with the substrate. Methylation occurs at a characteristic distance from the sequence involved in base pairing with the guide RNA.</text>
</comment>
<dbReference type="GO" id="GO:0008649">
    <property type="term" value="F:rRNA methyltransferase activity"/>
    <property type="evidence" value="ECO:0007669"/>
    <property type="project" value="TreeGrafter"/>
</dbReference>
<keyword evidence="4 7" id="KW-0808">Transferase</keyword>
<comment type="similarity">
    <text evidence="1 7">Belongs to the methyltransferase superfamily. Fibrillarin family.</text>
</comment>
<comment type="subunit">
    <text evidence="7">Interacts with nop5. Component of box C/D small ribonucleoprotein (sRNP) particles that contain rpl7ae, FlpA and nop5, plus a guide RNA.</text>
</comment>
<dbReference type="PRINTS" id="PR00052">
    <property type="entry name" value="FIBRILLARIN"/>
</dbReference>
<dbReference type="AlphaFoldDB" id="E3GWH7"/>
<feature type="binding site" evidence="7">
    <location>
        <begin position="139"/>
        <end position="142"/>
    </location>
    <ligand>
        <name>S-adenosyl-L-methionine</name>
        <dbReference type="ChEBI" id="CHEBI:59789"/>
    </ligand>
</feature>
<proteinExistence type="inferred from homology"/>
<organism evidence="8 9">
    <name type="scientific">Methanothermus fervidus (strain ATCC 43054 / DSM 2088 / JCM 10308 / V24 S)</name>
    <dbReference type="NCBI Taxonomy" id="523846"/>
    <lineage>
        <taxon>Archaea</taxon>
        <taxon>Methanobacteriati</taxon>
        <taxon>Methanobacteriota</taxon>
        <taxon>Methanomada group</taxon>
        <taxon>Methanobacteria</taxon>
        <taxon>Methanobacteriales</taxon>
        <taxon>Methanothermaceae</taxon>
        <taxon>Methanothermus</taxon>
    </lineage>
</organism>
<evidence type="ECO:0000256" key="6">
    <source>
        <dbReference type="ARBA" id="ARBA00022884"/>
    </source>
</evidence>
<sequence>MIELPNFRFYKKKLLTLNLTPGFRVYGEKLLKIGGKEYRVWDPYRSKLAAAILNGLKKLTLTQDSRVLYLGASSGTTASHISDICRDGMLYCVEISTRMVRDLIKVCEKRENMAPLLEDARKPERYLPFIEKVDLVYCDVAQPDQTNIFIENMRLFLKNSGQGFIAIKARSIDTARDPKEIFKEEKQKLKEAGYRILESIRLEPYERDHIAFLVEHRE</sequence>
<name>E3GWH7_METFV</name>